<evidence type="ECO:0000256" key="1">
    <source>
        <dbReference type="ARBA" id="ARBA00022679"/>
    </source>
</evidence>
<dbReference type="InterPro" id="IPR008271">
    <property type="entry name" value="Ser/Thr_kinase_AS"/>
</dbReference>
<feature type="region of interest" description="Disordered" evidence="6">
    <location>
        <begin position="314"/>
        <end position="421"/>
    </location>
</feature>
<feature type="transmembrane region" description="Helical" evidence="7">
    <location>
        <begin position="657"/>
        <end position="678"/>
    </location>
</feature>
<dbReference type="Gene3D" id="1.10.510.10">
    <property type="entry name" value="Transferase(Phosphotransferase) domain 1"/>
    <property type="match status" value="1"/>
</dbReference>
<evidence type="ECO:0000313" key="10">
    <source>
        <dbReference type="Proteomes" id="UP000604241"/>
    </source>
</evidence>
<dbReference type="PANTHER" id="PTHR43289">
    <property type="entry name" value="MITOGEN-ACTIVATED PROTEIN KINASE KINASE KINASE 20-RELATED"/>
    <property type="match status" value="1"/>
</dbReference>
<dbReference type="InterPro" id="IPR011009">
    <property type="entry name" value="Kinase-like_dom_sf"/>
</dbReference>
<evidence type="ECO:0000256" key="6">
    <source>
        <dbReference type="SAM" id="MobiDB-lite"/>
    </source>
</evidence>
<dbReference type="PANTHER" id="PTHR43289:SF34">
    <property type="entry name" value="SERINE_THREONINE-PROTEIN KINASE YBDM-RELATED"/>
    <property type="match status" value="1"/>
</dbReference>
<dbReference type="Pfam" id="PF00069">
    <property type="entry name" value="Pkinase"/>
    <property type="match status" value="1"/>
</dbReference>
<dbReference type="GO" id="GO:0004674">
    <property type="term" value="F:protein serine/threonine kinase activity"/>
    <property type="evidence" value="ECO:0007669"/>
    <property type="project" value="UniProtKB-KW"/>
</dbReference>
<dbReference type="InterPro" id="IPR000719">
    <property type="entry name" value="Prot_kinase_dom"/>
</dbReference>
<protein>
    <submittedName>
        <fullName evidence="9">Serine/threonine protein kinase</fullName>
    </submittedName>
</protein>
<feature type="compositionally biased region" description="Acidic residues" evidence="6">
    <location>
        <begin position="512"/>
        <end position="530"/>
    </location>
</feature>
<organism evidence="9 10">
    <name type="scientific">Cellulomonas avistercoris</name>
    <dbReference type="NCBI Taxonomy" id="2762242"/>
    <lineage>
        <taxon>Bacteria</taxon>
        <taxon>Bacillati</taxon>
        <taxon>Actinomycetota</taxon>
        <taxon>Actinomycetes</taxon>
        <taxon>Micrococcales</taxon>
        <taxon>Cellulomonadaceae</taxon>
        <taxon>Cellulomonas</taxon>
    </lineage>
</organism>
<dbReference type="PROSITE" id="PS50011">
    <property type="entry name" value="PROTEIN_KINASE_DOM"/>
    <property type="match status" value="1"/>
</dbReference>
<feature type="compositionally biased region" description="Acidic residues" evidence="6">
    <location>
        <begin position="489"/>
        <end position="503"/>
    </location>
</feature>
<evidence type="ECO:0000256" key="4">
    <source>
        <dbReference type="ARBA" id="ARBA00022840"/>
    </source>
</evidence>
<feature type="region of interest" description="Disordered" evidence="6">
    <location>
        <begin position="474"/>
        <end position="531"/>
    </location>
</feature>
<sequence length="737" mass="75348">MERSGLTPGSQIGGYTIVAPLGSGGMGTVYRAVDGGGDAVALKLLHPHVASDAVVRTRLMREVAALQRLRHPAVAAVLDAEADSTEAFLVTELVAGDTLTEHVRAHGPLDADELLSLAEGLRSALAAVHAAGVVHRDLKPSNVLLTADGPVLIDFGLAQGVDDDANLTTAGFVLGTPGYLAPELLDGGEPGPATDLWGWAALLAFAATGRDPFGTRPVEAVLARARSGEVDLDGVGPLTRAAIAGALRPEPADRSDPEDVVAALRTVAEQGELPPGAVPTLALGTGVASGAAVAGAGAAGAAGAVALAAGLAATPGDADDDGSDEDGADEVGADDVDPGADPLDEHGEVLDDEALDHDEDLLDDDEDLLDEDDEALDDDEDLLDEGADPIDEALDEDDEALDVDEDLLDEDQGDGTDEDDLATELVAQRGPSPQDGLQTVAVGTSAGATGATAVVAPPTAPVRDGLTVAVPVRGPAAPAVPASPAGTDGGDDGYDDDGDDDDADGSRHDGVDWIEEDLDQTDVEGEDEGPWYERPPARRRWGSLLALGLVVALAGMLYPVLTVATVLVLVVVVRTVGATVEAMHGRRERRGVRRGDRLVAVVSTPWYLLRSVLGVLPSLLVGGAVVLIVGGLGWWLLGSGRWEIGGSPPGQEPQGQTAMLVVGALVALAVVFLWWGPLSRMTRTGARRTLAAVAPGPVGALVVVVVALVLAVLLTSQVLDVQPISWSPLPTPTLPRP</sequence>
<feature type="compositionally biased region" description="Low complexity" evidence="6">
    <location>
        <begin position="474"/>
        <end position="486"/>
    </location>
</feature>
<keyword evidence="7" id="KW-0472">Membrane</keyword>
<proteinExistence type="predicted"/>
<accession>A0ABR8QA48</accession>
<dbReference type="PROSITE" id="PS00108">
    <property type="entry name" value="PROTEIN_KINASE_ST"/>
    <property type="match status" value="1"/>
</dbReference>
<evidence type="ECO:0000256" key="2">
    <source>
        <dbReference type="ARBA" id="ARBA00022741"/>
    </source>
</evidence>
<reference evidence="9 10" key="1">
    <citation type="submission" date="2020-08" db="EMBL/GenBank/DDBJ databases">
        <title>A Genomic Blueprint of the Chicken Gut Microbiome.</title>
        <authorList>
            <person name="Gilroy R."/>
            <person name="Ravi A."/>
            <person name="Getino M."/>
            <person name="Pursley I."/>
            <person name="Horton D.L."/>
            <person name="Alikhan N.-F."/>
            <person name="Baker D."/>
            <person name="Gharbi K."/>
            <person name="Hall N."/>
            <person name="Watson M."/>
            <person name="Adriaenssens E.M."/>
            <person name="Foster-Nyarko E."/>
            <person name="Jarju S."/>
            <person name="Secka A."/>
            <person name="Antonio M."/>
            <person name="Oren A."/>
            <person name="Chaudhuri R."/>
            <person name="La Ragione R.M."/>
            <person name="Hildebrand F."/>
            <person name="Pallen M.J."/>
        </authorList>
    </citation>
    <scope>NUCLEOTIDE SEQUENCE [LARGE SCALE GENOMIC DNA]</scope>
    <source>
        <strain evidence="9 10">Sa3CUA2</strain>
    </source>
</reference>
<keyword evidence="3 9" id="KW-0418">Kinase</keyword>
<feature type="compositionally biased region" description="Acidic residues" evidence="6">
    <location>
        <begin position="350"/>
        <end position="421"/>
    </location>
</feature>
<keyword evidence="7" id="KW-1133">Transmembrane helix</keyword>
<dbReference type="Proteomes" id="UP000604241">
    <property type="component" value="Unassembled WGS sequence"/>
</dbReference>
<keyword evidence="4 5" id="KW-0067">ATP-binding</keyword>
<evidence type="ECO:0000256" key="7">
    <source>
        <dbReference type="SAM" id="Phobius"/>
    </source>
</evidence>
<keyword evidence="7" id="KW-0812">Transmembrane</keyword>
<dbReference type="SMART" id="SM00220">
    <property type="entry name" value="S_TKc"/>
    <property type="match status" value="1"/>
</dbReference>
<evidence type="ECO:0000256" key="5">
    <source>
        <dbReference type="PROSITE-ProRule" id="PRU10141"/>
    </source>
</evidence>
<feature type="binding site" evidence="5">
    <location>
        <position position="43"/>
    </location>
    <ligand>
        <name>ATP</name>
        <dbReference type="ChEBI" id="CHEBI:30616"/>
    </ligand>
</feature>
<keyword evidence="2 5" id="KW-0547">Nucleotide-binding</keyword>
<keyword evidence="10" id="KW-1185">Reference proteome</keyword>
<evidence type="ECO:0000313" key="9">
    <source>
        <dbReference type="EMBL" id="MBD7917300.1"/>
    </source>
</evidence>
<feature type="domain" description="Protein kinase" evidence="8">
    <location>
        <begin position="15"/>
        <end position="267"/>
    </location>
</feature>
<keyword evidence="9" id="KW-0723">Serine/threonine-protein kinase</keyword>
<gene>
    <name evidence="9" type="ORF">H9657_03280</name>
</gene>
<feature type="transmembrane region" description="Helical" evidence="7">
    <location>
        <begin position="606"/>
        <end position="637"/>
    </location>
</feature>
<name>A0ABR8QA48_9CELL</name>
<evidence type="ECO:0000259" key="8">
    <source>
        <dbReference type="PROSITE" id="PS50011"/>
    </source>
</evidence>
<feature type="compositionally biased region" description="Acidic residues" evidence="6">
    <location>
        <begin position="317"/>
        <end position="338"/>
    </location>
</feature>
<dbReference type="RefSeq" id="WP_191780302.1">
    <property type="nucleotide sequence ID" value="NZ_JACSQV010000002.1"/>
</dbReference>
<dbReference type="InterPro" id="IPR017441">
    <property type="entry name" value="Protein_kinase_ATP_BS"/>
</dbReference>
<dbReference type="PROSITE" id="PS00107">
    <property type="entry name" value="PROTEIN_KINASE_ATP"/>
    <property type="match status" value="1"/>
</dbReference>
<dbReference type="CDD" id="cd14014">
    <property type="entry name" value="STKc_PknB_like"/>
    <property type="match status" value="1"/>
</dbReference>
<feature type="transmembrane region" description="Helical" evidence="7">
    <location>
        <begin position="690"/>
        <end position="714"/>
    </location>
</feature>
<dbReference type="Gene3D" id="3.30.200.20">
    <property type="entry name" value="Phosphorylase Kinase, domain 1"/>
    <property type="match status" value="1"/>
</dbReference>
<dbReference type="EMBL" id="JACSQV010000002">
    <property type="protein sequence ID" value="MBD7917300.1"/>
    <property type="molecule type" value="Genomic_DNA"/>
</dbReference>
<comment type="caution">
    <text evidence="9">The sequence shown here is derived from an EMBL/GenBank/DDBJ whole genome shotgun (WGS) entry which is preliminary data.</text>
</comment>
<evidence type="ECO:0000256" key="3">
    <source>
        <dbReference type="ARBA" id="ARBA00022777"/>
    </source>
</evidence>
<dbReference type="SUPFAM" id="SSF56112">
    <property type="entry name" value="Protein kinase-like (PK-like)"/>
    <property type="match status" value="1"/>
</dbReference>
<keyword evidence="1" id="KW-0808">Transferase</keyword>